<protein>
    <recommendedName>
        <fullName evidence="3">C2 domain-containing protein</fullName>
    </recommendedName>
</protein>
<evidence type="ECO:0000313" key="5">
    <source>
        <dbReference type="Proteomes" id="UP000323000"/>
    </source>
</evidence>
<comment type="caution">
    <text evidence="4">The sequence shown here is derived from an EMBL/GenBank/DDBJ whole genome shotgun (WGS) entry which is preliminary data.</text>
</comment>
<dbReference type="PANTHER" id="PTHR46502">
    <property type="entry name" value="C2 DOMAIN-CONTAINING"/>
    <property type="match status" value="1"/>
</dbReference>
<dbReference type="InterPro" id="IPR035892">
    <property type="entry name" value="C2_domain_sf"/>
</dbReference>
<dbReference type="CDD" id="cd04049">
    <property type="entry name" value="C2_putative_Elicitor-responsive_gene"/>
    <property type="match status" value="1"/>
</dbReference>
<dbReference type="PROSITE" id="PS50004">
    <property type="entry name" value="C2"/>
    <property type="match status" value="2"/>
</dbReference>
<dbReference type="Gene3D" id="2.60.40.150">
    <property type="entry name" value="C2 domain"/>
    <property type="match status" value="2"/>
</dbReference>
<evidence type="ECO:0000256" key="1">
    <source>
        <dbReference type="ARBA" id="ARBA00022723"/>
    </source>
</evidence>
<feature type="domain" description="C2" evidence="3">
    <location>
        <begin position="1"/>
        <end position="107"/>
    </location>
</feature>
<dbReference type="InterPro" id="IPR000008">
    <property type="entry name" value="C2_dom"/>
</dbReference>
<dbReference type="AlphaFoldDB" id="A0A5C7H0I9"/>
<organism evidence="4 5">
    <name type="scientific">Acer yangbiense</name>
    <dbReference type="NCBI Taxonomy" id="1000413"/>
    <lineage>
        <taxon>Eukaryota</taxon>
        <taxon>Viridiplantae</taxon>
        <taxon>Streptophyta</taxon>
        <taxon>Embryophyta</taxon>
        <taxon>Tracheophyta</taxon>
        <taxon>Spermatophyta</taxon>
        <taxon>Magnoliopsida</taxon>
        <taxon>eudicotyledons</taxon>
        <taxon>Gunneridae</taxon>
        <taxon>Pentapetalae</taxon>
        <taxon>rosids</taxon>
        <taxon>malvids</taxon>
        <taxon>Sapindales</taxon>
        <taxon>Sapindaceae</taxon>
        <taxon>Hippocastanoideae</taxon>
        <taxon>Acereae</taxon>
        <taxon>Acer</taxon>
    </lineage>
</organism>
<dbReference type="PANTHER" id="PTHR46502:SF15">
    <property type="entry name" value="16 KDA PHLOEM PROTEIN 1"/>
    <property type="match status" value="1"/>
</dbReference>
<keyword evidence="2" id="KW-0106">Calcium</keyword>
<sequence length="281" mass="31545">MASGLMEVQLVSAKGLKCTDCFGKIDPYVVIQYKTQQHKSSVAQGQGKNPTWNEKFVFRAEYPGNGAPYKLIFKIMDRDTFSKDDFLGEATIYVEDLLAQGAENGTAELPLLKYSVVLADKTYRGEIQVGVTFTRKVEKVTDHLGEEFGGNIDPYVVAQYKSQEHESSVAQGKGGNPTWNEKFTFKVEYPGNRDQYKLILKIMDKDTFTSDDFLGQATIYVEELLALGMENGTSQIHPRKYSVIAADQSYRGEIQVGITVTRKAENETSREHFGGWKESEN</sequence>
<reference evidence="5" key="1">
    <citation type="journal article" date="2019" name="Gigascience">
        <title>De novo genome assembly of the endangered Acer yangbiense, a plant species with extremely small populations endemic to Yunnan Province, China.</title>
        <authorList>
            <person name="Yang J."/>
            <person name="Wariss H.M."/>
            <person name="Tao L."/>
            <person name="Zhang R."/>
            <person name="Yun Q."/>
            <person name="Hollingsworth P."/>
            <person name="Dao Z."/>
            <person name="Luo G."/>
            <person name="Guo H."/>
            <person name="Ma Y."/>
            <person name="Sun W."/>
        </authorList>
    </citation>
    <scope>NUCLEOTIDE SEQUENCE [LARGE SCALE GENOMIC DNA]</scope>
    <source>
        <strain evidence="5">cv. Malutang</strain>
    </source>
</reference>
<name>A0A5C7H0I9_9ROSI</name>
<keyword evidence="5" id="KW-1185">Reference proteome</keyword>
<dbReference type="SUPFAM" id="SSF49562">
    <property type="entry name" value="C2 domain (Calcium/lipid-binding domain, CaLB)"/>
    <property type="match status" value="2"/>
</dbReference>
<dbReference type="GO" id="GO:0046872">
    <property type="term" value="F:metal ion binding"/>
    <property type="evidence" value="ECO:0007669"/>
    <property type="project" value="UniProtKB-KW"/>
</dbReference>
<dbReference type="EMBL" id="VAHF01000012">
    <property type="protein sequence ID" value="TXG49796.1"/>
    <property type="molecule type" value="Genomic_DNA"/>
</dbReference>
<feature type="domain" description="C2" evidence="3">
    <location>
        <begin position="113"/>
        <end position="237"/>
    </location>
</feature>
<evidence type="ECO:0000259" key="3">
    <source>
        <dbReference type="PROSITE" id="PS50004"/>
    </source>
</evidence>
<accession>A0A5C7H0I9</accession>
<dbReference type="OrthoDB" id="419768at2759"/>
<dbReference type="SMART" id="SM00239">
    <property type="entry name" value="C2"/>
    <property type="match status" value="2"/>
</dbReference>
<evidence type="ECO:0000256" key="2">
    <source>
        <dbReference type="ARBA" id="ARBA00022837"/>
    </source>
</evidence>
<keyword evidence="1" id="KW-0479">Metal-binding</keyword>
<dbReference type="Pfam" id="PF00168">
    <property type="entry name" value="C2"/>
    <property type="match status" value="2"/>
</dbReference>
<proteinExistence type="predicted"/>
<gene>
    <name evidence="4" type="ORF">EZV62_025671</name>
</gene>
<dbReference type="Proteomes" id="UP000323000">
    <property type="component" value="Chromosome 12"/>
</dbReference>
<evidence type="ECO:0000313" key="4">
    <source>
        <dbReference type="EMBL" id="TXG49796.1"/>
    </source>
</evidence>